<dbReference type="InterPro" id="IPR017441">
    <property type="entry name" value="Protein_kinase_ATP_BS"/>
</dbReference>
<dbReference type="GO" id="GO:0030246">
    <property type="term" value="F:carbohydrate binding"/>
    <property type="evidence" value="ECO:0007669"/>
    <property type="project" value="UniProtKB-KW"/>
</dbReference>
<proteinExistence type="inferred from homology"/>
<evidence type="ECO:0000256" key="15">
    <source>
        <dbReference type="SAM" id="Phobius"/>
    </source>
</evidence>
<dbReference type="InterPro" id="IPR001220">
    <property type="entry name" value="Legume_lectin_dom"/>
</dbReference>
<keyword evidence="7" id="KW-0430">Lectin</keyword>
<dbReference type="FunFam" id="3.30.200.20:FF:000320">
    <property type="entry name" value="probable L-type lectin-domain containing receptor kinase S.5"/>
    <property type="match status" value="1"/>
</dbReference>
<keyword evidence="9" id="KW-0418">Kinase</keyword>
<dbReference type="PROSITE" id="PS00107">
    <property type="entry name" value="PROTEIN_KINASE_ATP"/>
    <property type="match status" value="1"/>
</dbReference>
<feature type="transmembrane region" description="Helical" evidence="15">
    <location>
        <begin position="323"/>
        <end position="344"/>
    </location>
</feature>
<sequence>MLRPNPLLMAVATACLPLRGRRSRRSLLAAVFFLYLVFPALSQASSDAVPANSSNSRSFVFPSFDNVVNGSNLVFFKDAAISPGALQLTPDHYDNVDQLMNKSGNVFLTRSFKLWEDLPATATANASQRVASFNTSFNINVYRPNEDIPGDGLAFVIARSLDGPPPGSEGAYLGLTNATLNGLSTNQFVALELDTVMDSSVEDPDDNHVGLDINGVVSNVTASMTRFNISIAPVDGVNYTVWINYDGGARFIRMYMTVVGNPKPASPALQAPLDLSEYLNQYSFFGFAGATGETYQLNCVLAWNLTVEILPEDDNDALSGWKLGAVIAAAALVGLALVVGVVVWMHMRRRRVRDVDSGAVMAGTLRSLPGTPREFEFKELRRATRNFDEKMKLGQGGFGVVYRGILPGENRQLAVKKFSRGSSGTDDFLKELTIINRLRHKHLVPLVGWCHEKGILLLVYEYMPNGSLDQHLYGGDNDHRPLLGWERRYNIVAGVGSALHYLHEEYDQLVIHRDLKSSNVMLDAGFGARLGDFGLARALEIDKTSYAELELAGVPGTLGYIAPECFHTGRATRTSDVFGFGAVVLEVVCGRRPRGDNGQFLTDSVWKLHGDGHILDAVDPRLDGEFDAQDAERLLLLGLACSHPIPSDRPKTETILQILSRSVPPPTVPAAKPSFVWPSGPVDDEEDDRLRLIRRVAMSMSMTSSNYASSAGYTTSQSQYLSRDGPPPV</sequence>
<feature type="signal peptide" evidence="16">
    <location>
        <begin position="1"/>
        <end position="42"/>
    </location>
</feature>
<comment type="similarity">
    <text evidence="3">In the C-terminal section; belongs to the protein kinase superfamily. Ser/Thr protein kinase family.</text>
</comment>
<dbReference type="Gene3D" id="3.30.200.20">
    <property type="entry name" value="Phosphorylase Kinase, domain 1"/>
    <property type="match status" value="1"/>
</dbReference>
<dbReference type="AlphaFoldDB" id="A0A8J5HWL2"/>
<dbReference type="CDD" id="cd06899">
    <property type="entry name" value="lectin_legume_LecRK_Arcelin_ConA"/>
    <property type="match status" value="1"/>
</dbReference>
<dbReference type="Pfam" id="PF00069">
    <property type="entry name" value="Pkinase"/>
    <property type="match status" value="1"/>
</dbReference>
<evidence type="ECO:0000256" key="6">
    <source>
        <dbReference type="ARBA" id="ARBA00022729"/>
    </source>
</evidence>
<dbReference type="PROSITE" id="PS50011">
    <property type="entry name" value="PROTEIN_KINASE_DOM"/>
    <property type="match status" value="1"/>
</dbReference>
<keyword evidence="8 13" id="KW-0547">Nucleotide-binding</keyword>
<dbReference type="InterPro" id="IPR050528">
    <property type="entry name" value="L-type_Lectin-RKs"/>
</dbReference>
<evidence type="ECO:0000256" key="12">
    <source>
        <dbReference type="ARBA" id="ARBA00023136"/>
    </source>
</evidence>
<keyword evidence="6 16" id="KW-0732">Signal</keyword>
<keyword evidence="4" id="KW-0808">Transferase</keyword>
<evidence type="ECO:0000256" key="13">
    <source>
        <dbReference type="PROSITE-ProRule" id="PRU10141"/>
    </source>
</evidence>
<dbReference type="PROSITE" id="PS00108">
    <property type="entry name" value="PROTEIN_KINASE_ST"/>
    <property type="match status" value="1"/>
</dbReference>
<dbReference type="FunFam" id="1.10.510.10:FF:000444">
    <property type="entry name" value="probable L-type lectin-domain containing receptor kinase S.5"/>
    <property type="match status" value="1"/>
</dbReference>
<evidence type="ECO:0000256" key="16">
    <source>
        <dbReference type="SAM" id="SignalP"/>
    </source>
</evidence>
<comment type="similarity">
    <text evidence="2">In the N-terminal section; belongs to the leguminous lectin family.</text>
</comment>
<evidence type="ECO:0000256" key="9">
    <source>
        <dbReference type="ARBA" id="ARBA00022777"/>
    </source>
</evidence>
<dbReference type="EMBL" id="JACMSC010000002">
    <property type="protein sequence ID" value="KAG6534848.1"/>
    <property type="molecule type" value="Genomic_DNA"/>
</dbReference>
<evidence type="ECO:0000256" key="14">
    <source>
        <dbReference type="SAM" id="MobiDB-lite"/>
    </source>
</evidence>
<dbReference type="Gene3D" id="2.60.120.200">
    <property type="match status" value="1"/>
</dbReference>
<evidence type="ECO:0000313" key="19">
    <source>
        <dbReference type="Proteomes" id="UP000734854"/>
    </source>
</evidence>
<evidence type="ECO:0000256" key="7">
    <source>
        <dbReference type="ARBA" id="ARBA00022734"/>
    </source>
</evidence>
<dbReference type="Pfam" id="PF00139">
    <property type="entry name" value="Lectin_legB"/>
    <property type="match status" value="1"/>
</dbReference>
<evidence type="ECO:0000256" key="1">
    <source>
        <dbReference type="ARBA" id="ARBA00004479"/>
    </source>
</evidence>
<evidence type="ECO:0000313" key="18">
    <source>
        <dbReference type="EMBL" id="KAG6534848.1"/>
    </source>
</evidence>
<protein>
    <recommendedName>
        <fullName evidence="17">Protein kinase domain-containing protein</fullName>
    </recommendedName>
</protein>
<dbReference type="Proteomes" id="UP000734854">
    <property type="component" value="Unassembled WGS sequence"/>
</dbReference>
<feature type="binding site" evidence="13">
    <location>
        <position position="417"/>
    </location>
    <ligand>
        <name>ATP</name>
        <dbReference type="ChEBI" id="CHEBI:30616"/>
    </ligand>
</feature>
<feature type="compositionally biased region" description="Polar residues" evidence="14">
    <location>
        <begin position="712"/>
        <end position="721"/>
    </location>
</feature>
<evidence type="ECO:0000256" key="5">
    <source>
        <dbReference type="ARBA" id="ARBA00022692"/>
    </source>
</evidence>
<feature type="domain" description="Protein kinase" evidence="17">
    <location>
        <begin position="387"/>
        <end position="668"/>
    </location>
</feature>
<evidence type="ECO:0000256" key="4">
    <source>
        <dbReference type="ARBA" id="ARBA00022679"/>
    </source>
</evidence>
<dbReference type="GO" id="GO:0004672">
    <property type="term" value="F:protein kinase activity"/>
    <property type="evidence" value="ECO:0007669"/>
    <property type="project" value="InterPro"/>
</dbReference>
<reference evidence="18 19" key="1">
    <citation type="submission" date="2020-08" db="EMBL/GenBank/DDBJ databases">
        <title>Plant Genome Project.</title>
        <authorList>
            <person name="Zhang R.-G."/>
        </authorList>
    </citation>
    <scope>NUCLEOTIDE SEQUENCE [LARGE SCALE GENOMIC DNA]</scope>
    <source>
        <tissue evidence="18">Rhizome</tissue>
    </source>
</reference>
<gene>
    <name evidence="18" type="ORF">ZIOFF_008753</name>
</gene>
<evidence type="ECO:0000256" key="10">
    <source>
        <dbReference type="ARBA" id="ARBA00022840"/>
    </source>
</evidence>
<dbReference type="GO" id="GO:0005524">
    <property type="term" value="F:ATP binding"/>
    <property type="evidence" value="ECO:0007669"/>
    <property type="project" value="UniProtKB-UniRule"/>
</dbReference>
<dbReference type="InterPro" id="IPR008271">
    <property type="entry name" value="Ser/Thr_kinase_AS"/>
</dbReference>
<dbReference type="Gene3D" id="1.10.510.10">
    <property type="entry name" value="Transferase(Phosphotransferase) domain 1"/>
    <property type="match status" value="1"/>
</dbReference>
<dbReference type="SUPFAM" id="SSF49899">
    <property type="entry name" value="Concanavalin A-like lectins/glucanases"/>
    <property type="match status" value="1"/>
</dbReference>
<keyword evidence="5 15" id="KW-0812">Transmembrane</keyword>
<dbReference type="SUPFAM" id="SSF56112">
    <property type="entry name" value="Protein kinase-like (PK-like)"/>
    <property type="match status" value="1"/>
</dbReference>
<comment type="caution">
    <text evidence="18">The sequence shown here is derived from an EMBL/GenBank/DDBJ whole genome shotgun (WGS) entry which is preliminary data.</text>
</comment>
<dbReference type="InterPro" id="IPR011009">
    <property type="entry name" value="Kinase-like_dom_sf"/>
</dbReference>
<evidence type="ECO:0000256" key="3">
    <source>
        <dbReference type="ARBA" id="ARBA00010217"/>
    </source>
</evidence>
<keyword evidence="10 13" id="KW-0067">ATP-binding</keyword>
<comment type="subcellular location">
    <subcellularLocation>
        <location evidence="1">Membrane</location>
        <topology evidence="1">Single-pass type I membrane protein</topology>
    </subcellularLocation>
</comment>
<keyword evidence="11 15" id="KW-1133">Transmembrane helix</keyword>
<organism evidence="18 19">
    <name type="scientific">Zingiber officinale</name>
    <name type="common">Ginger</name>
    <name type="synonym">Amomum zingiber</name>
    <dbReference type="NCBI Taxonomy" id="94328"/>
    <lineage>
        <taxon>Eukaryota</taxon>
        <taxon>Viridiplantae</taxon>
        <taxon>Streptophyta</taxon>
        <taxon>Embryophyta</taxon>
        <taxon>Tracheophyta</taxon>
        <taxon>Spermatophyta</taxon>
        <taxon>Magnoliopsida</taxon>
        <taxon>Liliopsida</taxon>
        <taxon>Zingiberales</taxon>
        <taxon>Zingiberaceae</taxon>
        <taxon>Zingiber</taxon>
    </lineage>
</organism>
<evidence type="ECO:0000256" key="2">
    <source>
        <dbReference type="ARBA" id="ARBA00008536"/>
    </source>
</evidence>
<dbReference type="InterPro" id="IPR013320">
    <property type="entry name" value="ConA-like_dom_sf"/>
</dbReference>
<evidence type="ECO:0000256" key="8">
    <source>
        <dbReference type="ARBA" id="ARBA00022741"/>
    </source>
</evidence>
<dbReference type="PROSITE" id="PS51257">
    <property type="entry name" value="PROKAR_LIPOPROTEIN"/>
    <property type="match status" value="1"/>
</dbReference>
<keyword evidence="12 15" id="KW-0472">Membrane</keyword>
<evidence type="ECO:0000259" key="17">
    <source>
        <dbReference type="PROSITE" id="PS50011"/>
    </source>
</evidence>
<dbReference type="PANTHER" id="PTHR27007">
    <property type="match status" value="1"/>
</dbReference>
<dbReference type="InterPro" id="IPR000719">
    <property type="entry name" value="Prot_kinase_dom"/>
</dbReference>
<dbReference type="SMART" id="SM00220">
    <property type="entry name" value="S_TKc"/>
    <property type="match status" value="1"/>
</dbReference>
<feature type="region of interest" description="Disordered" evidence="14">
    <location>
        <begin position="706"/>
        <end position="729"/>
    </location>
</feature>
<accession>A0A8J5HWL2</accession>
<keyword evidence="19" id="KW-1185">Reference proteome</keyword>
<dbReference type="GO" id="GO:0016020">
    <property type="term" value="C:membrane"/>
    <property type="evidence" value="ECO:0007669"/>
    <property type="project" value="UniProtKB-SubCell"/>
</dbReference>
<name>A0A8J5HWL2_ZINOF</name>
<evidence type="ECO:0000256" key="11">
    <source>
        <dbReference type="ARBA" id="ARBA00022989"/>
    </source>
</evidence>
<feature type="chain" id="PRO_5035277227" description="Protein kinase domain-containing protein" evidence="16">
    <location>
        <begin position="43"/>
        <end position="729"/>
    </location>
</feature>